<dbReference type="NCBIfam" id="TIGR00492">
    <property type="entry name" value="alr"/>
    <property type="match status" value="1"/>
</dbReference>
<dbReference type="RefSeq" id="WP_282764073.1">
    <property type="nucleotide sequence ID" value="NZ_JASCTH010000023.1"/>
</dbReference>
<keyword evidence="2 4" id="KW-0663">Pyridoxal phosphate</keyword>
<dbReference type="CDD" id="cd00430">
    <property type="entry name" value="PLPDE_III_AR"/>
    <property type="match status" value="1"/>
</dbReference>
<dbReference type="InterPro" id="IPR009006">
    <property type="entry name" value="Ala_racemase/Decarboxylase_C"/>
</dbReference>
<dbReference type="SUPFAM" id="SSF50621">
    <property type="entry name" value="Alanine racemase C-terminal domain-like"/>
    <property type="match status" value="1"/>
</dbReference>
<dbReference type="InterPro" id="IPR000821">
    <property type="entry name" value="Ala_racemase"/>
</dbReference>
<reference evidence="6 7" key="1">
    <citation type="submission" date="2023-05" db="EMBL/GenBank/DDBJ databases">
        <title>Actinoplanes sp. NEAU-A12 genome sequencing.</title>
        <authorList>
            <person name="Wang Z.-S."/>
        </authorList>
    </citation>
    <scope>NUCLEOTIDE SEQUENCE [LARGE SCALE GENOMIC DNA]</scope>
    <source>
        <strain evidence="6 7">NEAU-A12</strain>
    </source>
</reference>
<dbReference type="SUPFAM" id="SSF51419">
    <property type="entry name" value="PLP-binding barrel"/>
    <property type="match status" value="1"/>
</dbReference>
<evidence type="ECO:0000256" key="4">
    <source>
        <dbReference type="HAMAP-Rule" id="MF_01201"/>
    </source>
</evidence>
<dbReference type="Gene3D" id="3.20.20.10">
    <property type="entry name" value="Alanine racemase"/>
    <property type="match status" value="1"/>
</dbReference>
<dbReference type="Pfam" id="PF00842">
    <property type="entry name" value="Ala_racemase_C"/>
    <property type="match status" value="1"/>
</dbReference>
<dbReference type="SMART" id="SM01005">
    <property type="entry name" value="Ala_racemase_C"/>
    <property type="match status" value="1"/>
</dbReference>
<dbReference type="EMBL" id="JASCTH010000023">
    <property type="protein sequence ID" value="MDI6103067.1"/>
    <property type="molecule type" value="Genomic_DNA"/>
</dbReference>
<dbReference type="Pfam" id="PF01168">
    <property type="entry name" value="Ala_racemase_N"/>
    <property type="match status" value="1"/>
</dbReference>
<keyword evidence="7" id="KW-1185">Reference proteome</keyword>
<evidence type="ECO:0000259" key="5">
    <source>
        <dbReference type="SMART" id="SM01005"/>
    </source>
</evidence>
<dbReference type="InterPro" id="IPR001608">
    <property type="entry name" value="Ala_racemase_N"/>
</dbReference>
<comment type="caution">
    <text evidence="6">The sequence shown here is derived from an EMBL/GenBank/DDBJ whole genome shotgun (WGS) entry which is preliminary data.</text>
</comment>
<dbReference type="EC" id="5.1.1.1" evidence="4"/>
<feature type="binding site" evidence="4">
    <location>
        <position position="311"/>
    </location>
    <ligand>
        <name>substrate</name>
    </ligand>
</feature>
<comment type="similarity">
    <text evidence="4">Belongs to the alanine racemase family.</text>
</comment>
<feature type="binding site" evidence="4">
    <location>
        <position position="133"/>
    </location>
    <ligand>
        <name>substrate</name>
    </ligand>
</feature>
<evidence type="ECO:0000313" key="6">
    <source>
        <dbReference type="EMBL" id="MDI6103067.1"/>
    </source>
</evidence>
<evidence type="ECO:0000256" key="1">
    <source>
        <dbReference type="ARBA" id="ARBA00001933"/>
    </source>
</evidence>
<dbReference type="PANTHER" id="PTHR30511:SF0">
    <property type="entry name" value="ALANINE RACEMASE, CATABOLIC-RELATED"/>
    <property type="match status" value="1"/>
</dbReference>
<keyword evidence="3 4" id="KW-0413">Isomerase</keyword>
<feature type="active site" description="Proton acceptor; specific for L-alanine" evidence="4">
    <location>
        <position position="263"/>
    </location>
</feature>
<protein>
    <recommendedName>
        <fullName evidence="4">Alanine racemase</fullName>
        <ecNumber evidence="4">5.1.1.1</ecNumber>
    </recommendedName>
</protein>
<dbReference type="InterPro" id="IPR011079">
    <property type="entry name" value="Ala_racemase_C"/>
</dbReference>
<dbReference type="PRINTS" id="PR00992">
    <property type="entry name" value="ALARACEMASE"/>
</dbReference>
<comment type="catalytic activity">
    <reaction evidence="4">
        <text>L-alanine = D-alanine</text>
        <dbReference type="Rhea" id="RHEA:20249"/>
        <dbReference type="ChEBI" id="CHEBI:57416"/>
        <dbReference type="ChEBI" id="CHEBI:57972"/>
        <dbReference type="EC" id="5.1.1.1"/>
    </reaction>
</comment>
<feature type="modified residue" description="N6-(pyridoxal phosphate)lysine" evidence="4">
    <location>
        <position position="35"/>
    </location>
</feature>
<dbReference type="Proteomes" id="UP001241758">
    <property type="component" value="Unassembled WGS sequence"/>
</dbReference>
<proteinExistence type="inferred from homology"/>
<organism evidence="6 7">
    <name type="scientific">Actinoplanes sandaracinus</name>
    <dbReference type="NCBI Taxonomy" id="3045177"/>
    <lineage>
        <taxon>Bacteria</taxon>
        <taxon>Bacillati</taxon>
        <taxon>Actinomycetota</taxon>
        <taxon>Actinomycetes</taxon>
        <taxon>Micromonosporales</taxon>
        <taxon>Micromonosporaceae</taxon>
        <taxon>Actinoplanes</taxon>
    </lineage>
</organism>
<dbReference type="InterPro" id="IPR029066">
    <property type="entry name" value="PLP-binding_barrel"/>
</dbReference>
<accession>A0ABT6WTI3</accession>
<dbReference type="GO" id="GO:0008784">
    <property type="term" value="F:alanine racemase activity"/>
    <property type="evidence" value="ECO:0007669"/>
    <property type="project" value="UniProtKB-EC"/>
</dbReference>
<evidence type="ECO:0000313" key="7">
    <source>
        <dbReference type="Proteomes" id="UP001241758"/>
    </source>
</evidence>
<evidence type="ECO:0000256" key="2">
    <source>
        <dbReference type="ARBA" id="ARBA00022898"/>
    </source>
</evidence>
<comment type="function">
    <text evidence="4">Catalyzes the interconversion of L-alanine and D-alanine. May also act on other amino acids.</text>
</comment>
<gene>
    <name evidence="6" type="primary">alr</name>
    <name evidence="6" type="ORF">QLQ12_31080</name>
</gene>
<comment type="cofactor">
    <cofactor evidence="1 4">
        <name>pyridoxal 5'-phosphate</name>
        <dbReference type="ChEBI" id="CHEBI:597326"/>
    </cofactor>
</comment>
<sequence length="382" mass="39862">MSTLARALIDLGAIAHNTTLLARAAGSAGLMAVVKANGFGHGAPQVARTAVANGAAWLGVTSLREALELREAGITAPILMWLYTPLDDLDAALLNDVDVSVNSAEALESLAAAAERTSRVAAVHLKADTGLSRAGATAAEWPHLVTVAAKLQTAGLIRVRGVWSHLAHAEDPGDPGLHRQLDVFATARAQAAEAGIEPALIHLANSAALLQIPQTHFDLVRPGVALYGVEPVPGRSFGLRPAMTLEARVILTKRVGPGTGVSYGPDHIVDRETTLALVPIGFADGVPRRVSGQARVSVHGTRCPIVGRVAMDQMVVDVGNLPVSAGDRVVLFGSGQDGEPTVADWAQWAGTNAHEILTGIGTRVERVHVGEDVRITSWRTAT</sequence>
<evidence type="ECO:0000256" key="3">
    <source>
        <dbReference type="ARBA" id="ARBA00023235"/>
    </source>
</evidence>
<dbReference type="Gene3D" id="2.40.37.10">
    <property type="entry name" value="Lyase, Ornithine Decarboxylase, Chain A, domain 1"/>
    <property type="match status" value="1"/>
</dbReference>
<feature type="domain" description="Alanine racemase C-terminal" evidence="5">
    <location>
        <begin position="242"/>
        <end position="369"/>
    </location>
</feature>
<name>A0ABT6WTI3_9ACTN</name>
<dbReference type="HAMAP" id="MF_01201">
    <property type="entry name" value="Ala_racemase"/>
    <property type="match status" value="1"/>
</dbReference>
<feature type="active site" description="Proton acceptor; specific for D-alanine" evidence="4">
    <location>
        <position position="35"/>
    </location>
</feature>
<dbReference type="PANTHER" id="PTHR30511">
    <property type="entry name" value="ALANINE RACEMASE"/>
    <property type="match status" value="1"/>
</dbReference>
<comment type="pathway">
    <text evidence="4">Amino-acid biosynthesis; D-alanine biosynthesis; D-alanine from L-alanine: step 1/1.</text>
</comment>